<evidence type="ECO:0000259" key="1">
    <source>
        <dbReference type="Pfam" id="PF00557"/>
    </source>
</evidence>
<dbReference type="Pfam" id="PF00557">
    <property type="entry name" value="Peptidase_M24"/>
    <property type="match status" value="1"/>
</dbReference>
<gene>
    <name evidence="2" type="ORF">AWC35_07075</name>
</gene>
<proteinExistence type="predicted"/>
<organism evidence="2 3">
    <name type="scientific">Gibbsiella quercinecans</name>
    <dbReference type="NCBI Taxonomy" id="929813"/>
    <lineage>
        <taxon>Bacteria</taxon>
        <taxon>Pseudomonadati</taxon>
        <taxon>Pseudomonadota</taxon>
        <taxon>Gammaproteobacteria</taxon>
        <taxon>Enterobacterales</taxon>
        <taxon>Yersiniaceae</taxon>
        <taxon>Gibbsiella</taxon>
    </lineage>
</organism>
<dbReference type="RefSeq" id="WP_095845731.1">
    <property type="nucleotide sequence ID" value="NZ_CP014136.1"/>
</dbReference>
<feature type="domain" description="Peptidase M24" evidence="1">
    <location>
        <begin position="29"/>
        <end position="183"/>
    </location>
</feature>
<dbReference type="CDD" id="cd01066">
    <property type="entry name" value="APP_MetAP"/>
    <property type="match status" value="1"/>
</dbReference>
<dbReference type="InterPro" id="IPR000994">
    <property type="entry name" value="Pept_M24"/>
</dbReference>
<evidence type="ECO:0000313" key="2">
    <source>
        <dbReference type="EMBL" id="ATA19130.1"/>
    </source>
</evidence>
<evidence type="ECO:0000313" key="3">
    <source>
        <dbReference type="Proteomes" id="UP000217182"/>
    </source>
</evidence>
<protein>
    <submittedName>
        <fullName evidence="2">Dipeptidase</fullName>
    </submittedName>
</protein>
<keyword evidence="3" id="KW-1185">Reference proteome</keyword>
<reference evidence="2 3" key="1">
    <citation type="submission" date="2016-01" db="EMBL/GenBank/DDBJ databases">
        <authorList>
            <person name="Oliw E.H."/>
        </authorList>
    </citation>
    <scope>NUCLEOTIDE SEQUENCE [LARGE SCALE GENOMIC DNA]</scope>
    <source>
        <strain evidence="2 3">FRB97</strain>
    </source>
</reference>
<dbReference type="PANTHER" id="PTHR46112">
    <property type="entry name" value="AMINOPEPTIDASE"/>
    <property type="match status" value="1"/>
</dbReference>
<dbReference type="Proteomes" id="UP000217182">
    <property type="component" value="Chromosome"/>
</dbReference>
<dbReference type="KEGG" id="gqu:AWC35_07075"/>
<dbReference type="OrthoDB" id="8418909at2"/>
<accession>A0A250AYT3</accession>
<dbReference type="EMBL" id="CP014136">
    <property type="protein sequence ID" value="ATA19130.1"/>
    <property type="molecule type" value="Genomic_DNA"/>
</dbReference>
<dbReference type="InterPro" id="IPR050659">
    <property type="entry name" value="Peptidase_M24B"/>
</dbReference>
<sequence length="235" mass="24949">MAASFSMKPAWAYRPGPDVAPSAPPGLCRAQALARAAAQFGVSVAKAGISEAEIEQQVHGYLHRHGATGVWTITTVGAGENARVCFPTQGPGEQIAAEQDIVIIDVHPITQEGFWGDCTRTAIVGDAPQAQATLNDLQAIHHAMLSRCRPGMPANELFAMTAERLAAEGFILLDLLGNIGHSLSAGAAYTHGFIDADNASPMWGAWAIEPFALRDEMAVKVEDVVWFGRDCCTVL</sequence>
<dbReference type="PANTHER" id="PTHR46112:SF2">
    <property type="entry name" value="XAA-PRO AMINOPEPTIDASE P-RELATED"/>
    <property type="match status" value="1"/>
</dbReference>
<dbReference type="Gene3D" id="3.90.230.10">
    <property type="entry name" value="Creatinase/methionine aminopeptidase superfamily"/>
    <property type="match status" value="1"/>
</dbReference>
<dbReference type="SUPFAM" id="SSF55920">
    <property type="entry name" value="Creatinase/aminopeptidase"/>
    <property type="match status" value="1"/>
</dbReference>
<dbReference type="InterPro" id="IPR036005">
    <property type="entry name" value="Creatinase/aminopeptidase-like"/>
</dbReference>
<dbReference type="AlphaFoldDB" id="A0A250AYT3"/>
<name>A0A250AYT3_9GAMM</name>